<dbReference type="PANTHER" id="PTHR30461:SF2">
    <property type="entry name" value="SERINE RECOMBINASE PINE-RELATED"/>
    <property type="match status" value="1"/>
</dbReference>
<evidence type="ECO:0000256" key="3">
    <source>
        <dbReference type="ARBA" id="ARBA00023172"/>
    </source>
</evidence>
<dbReference type="PANTHER" id="PTHR30461">
    <property type="entry name" value="DNA-INVERTASE FROM LAMBDOID PROPHAGE"/>
    <property type="match status" value="1"/>
</dbReference>
<protein>
    <submittedName>
        <fullName evidence="5">Recombinase family protein</fullName>
    </submittedName>
</protein>
<accession>A0ABP8UXC9</accession>
<dbReference type="EMBL" id="BAABFL010000080">
    <property type="protein sequence ID" value="GAA4648495.1"/>
    <property type="molecule type" value="Genomic_DNA"/>
</dbReference>
<proteinExistence type="predicted"/>
<gene>
    <name evidence="5" type="ORF">GCM10023116_07640</name>
</gene>
<evidence type="ECO:0000256" key="2">
    <source>
        <dbReference type="ARBA" id="ARBA00023125"/>
    </source>
</evidence>
<dbReference type="CDD" id="cd03768">
    <property type="entry name" value="SR_ResInv"/>
    <property type="match status" value="1"/>
</dbReference>
<dbReference type="InterPro" id="IPR050639">
    <property type="entry name" value="SSR_resolvase"/>
</dbReference>
<dbReference type="Proteomes" id="UP001500604">
    <property type="component" value="Unassembled WGS sequence"/>
</dbReference>
<dbReference type="PROSITE" id="PS51736">
    <property type="entry name" value="RECOMBINASES_3"/>
    <property type="match status" value="1"/>
</dbReference>
<evidence type="ECO:0000259" key="4">
    <source>
        <dbReference type="PROSITE" id="PS51736"/>
    </source>
</evidence>
<dbReference type="PROSITE" id="PS00398">
    <property type="entry name" value="RECOMBINASES_2"/>
    <property type="match status" value="1"/>
</dbReference>
<dbReference type="Pfam" id="PF00239">
    <property type="entry name" value="Resolvase"/>
    <property type="match status" value="1"/>
</dbReference>
<sequence length="189" mass="20938">MATVAYYRVSTTDQSIENQRRELSATYNIDREFSDNGISGTVKALERPGFASMVNYLRDGDTLVTVDIDRLGRDAIDVQQTITTLKDAGVNIIITRLGVDLASDAGELLVTIMSKVAEMERRKMLERQKAGIARAKAEGKYKGKPRSHDPEAIRKLRQTMSIADVAEHLGISTATVKRLQKADKEKEPA</sequence>
<dbReference type="SMART" id="SM00857">
    <property type="entry name" value="Resolvase"/>
    <property type="match status" value="1"/>
</dbReference>
<name>A0ABP8UXC9_9GAMM</name>
<evidence type="ECO:0000313" key="6">
    <source>
        <dbReference type="Proteomes" id="UP001500604"/>
    </source>
</evidence>
<dbReference type="InterPro" id="IPR006118">
    <property type="entry name" value="Recombinase_CS"/>
</dbReference>
<comment type="caution">
    <text evidence="5">The sequence shown here is derived from an EMBL/GenBank/DDBJ whole genome shotgun (WGS) entry which is preliminary data.</text>
</comment>
<feature type="domain" description="Resolvase/invertase-type recombinase catalytic" evidence="4">
    <location>
        <begin position="2"/>
        <end position="139"/>
    </location>
</feature>
<keyword evidence="6" id="KW-1185">Reference proteome</keyword>
<dbReference type="Gene3D" id="3.40.50.1390">
    <property type="entry name" value="Resolvase, N-terminal catalytic domain"/>
    <property type="match status" value="1"/>
</dbReference>
<reference evidence="6" key="1">
    <citation type="journal article" date="2019" name="Int. J. Syst. Evol. Microbiol.">
        <title>The Global Catalogue of Microorganisms (GCM) 10K type strain sequencing project: providing services to taxonomists for standard genome sequencing and annotation.</title>
        <authorList>
            <consortium name="The Broad Institute Genomics Platform"/>
            <consortium name="The Broad Institute Genome Sequencing Center for Infectious Disease"/>
            <person name="Wu L."/>
            <person name="Ma J."/>
        </authorList>
    </citation>
    <scope>NUCLEOTIDE SEQUENCE [LARGE SCALE GENOMIC DNA]</scope>
    <source>
        <strain evidence="6">JCM 17805</strain>
    </source>
</reference>
<dbReference type="InterPro" id="IPR006119">
    <property type="entry name" value="Resolv_N"/>
</dbReference>
<evidence type="ECO:0000313" key="5">
    <source>
        <dbReference type="EMBL" id="GAA4648495.1"/>
    </source>
</evidence>
<organism evidence="5 6">
    <name type="scientific">Kistimonas scapharcae</name>
    <dbReference type="NCBI Taxonomy" id="1036133"/>
    <lineage>
        <taxon>Bacteria</taxon>
        <taxon>Pseudomonadati</taxon>
        <taxon>Pseudomonadota</taxon>
        <taxon>Gammaproteobacteria</taxon>
        <taxon>Oceanospirillales</taxon>
        <taxon>Endozoicomonadaceae</taxon>
        <taxon>Kistimonas</taxon>
    </lineage>
</organism>
<dbReference type="InterPro" id="IPR036162">
    <property type="entry name" value="Resolvase-like_N_sf"/>
</dbReference>
<dbReference type="SUPFAM" id="SSF53041">
    <property type="entry name" value="Resolvase-like"/>
    <property type="match status" value="1"/>
</dbReference>
<evidence type="ECO:0000256" key="1">
    <source>
        <dbReference type="ARBA" id="ARBA00022908"/>
    </source>
</evidence>
<dbReference type="RefSeq" id="WP_345194154.1">
    <property type="nucleotide sequence ID" value="NZ_BAABFL010000080.1"/>
</dbReference>
<keyword evidence="1" id="KW-0229">DNA integration</keyword>
<keyword evidence="3" id="KW-0233">DNA recombination</keyword>
<keyword evidence="2" id="KW-0238">DNA-binding</keyword>